<keyword evidence="3" id="KW-1185">Reference proteome</keyword>
<dbReference type="PATRIC" id="fig|445710.3.peg.3180"/>
<dbReference type="STRING" id="445710.ATSB10_31800"/>
<dbReference type="InterPro" id="IPR003607">
    <property type="entry name" value="HD/PDEase_dom"/>
</dbReference>
<evidence type="ECO:0000259" key="1">
    <source>
        <dbReference type="SMART" id="SM00471"/>
    </source>
</evidence>
<dbReference type="Gene3D" id="1.10.3210.10">
    <property type="entry name" value="Hypothetical protein af1432"/>
    <property type="match status" value="1"/>
</dbReference>
<proteinExistence type="predicted"/>
<dbReference type="RefSeq" id="WP_063673645.1">
    <property type="nucleotide sequence ID" value="NZ_CP014841.1"/>
</dbReference>
<name>A0A160N4I2_9GAMM</name>
<feature type="domain" description="HD/PDEase" evidence="1">
    <location>
        <begin position="24"/>
        <end position="136"/>
    </location>
</feature>
<organism evidence="2 3">
    <name type="scientific">Dyella thiooxydans</name>
    <dbReference type="NCBI Taxonomy" id="445710"/>
    <lineage>
        <taxon>Bacteria</taxon>
        <taxon>Pseudomonadati</taxon>
        <taxon>Pseudomonadota</taxon>
        <taxon>Gammaproteobacteria</taxon>
        <taxon>Lysobacterales</taxon>
        <taxon>Rhodanobacteraceae</taxon>
        <taxon>Dyella</taxon>
    </lineage>
</organism>
<dbReference type="OrthoDB" id="9802385at2"/>
<dbReference type="PANTHER" id="PTHR46246">
    <property type="entry name" value="GUANOSINE-3',5'-BIS(DIPHOSPHATE) 3'-PYROPHOSPHOHYDROLASE MESH1"/>
    <property type="match status" value="1"/>
</dbReference>
<reference evidence="2 3" key="1">
    <citation type="submission" date="2016-02" db="EMBL/GenBank/DDBJ databases">
        <title>Complete genome sequencing and analysis of ATSB10, Dyella thiooxydans isolated from rhizosphere soil of sunflower (Helianthus annuus L.).</title>
        <authorList>
            <person name="Lee Y."/>
            <person name="Hwangbo K."/>
            <person name="Chung H."/>
            <person name="Yoo J."/>
            <person name="Kim K.Y."/>
            <person name="Sa T.M."/>
            <person name="Um Y."/>
            <person name="Madhaiyan M."/>
        </authorList>
    </citation>
    <scope>NUCLEOTIDE SEQUENCE [LARGE SCALE GENOMIC DNA]</scope>
    <source>
        <strain evidence="2 3">ATSB10</strain>
    </source>
</reference>
<dbReference type="InterPro" id="IPR052194">
    <property type="entry name" value="MESH1"/>
</dbReference>
<dbReference type="SMART" id="SM00471">
    <property type="entry name" value="HDc"/>
    <property type="match status" value="1"/>
</dbReference>
<dbReference type="AlphaFoldDB" id="A0A160N4I2"/>
<sequence>MTPRFTQALLLAAQAHEGQCRKGTSIPYIVHPVGVAGLVARYEGDEDLQIAALLHDVLEDAGPHYEDRIAHFGERVLRVVHGCTDGVPDATGQKADWKERKTTYLEHLRDADVDTLLVSGCDKLYNALSIQEDLLEVGMGVFARFKAGREGTLWYYGELAKIFSERSCPVGPALSAVVDGLHQLAS</sequence>
<dbReference type="PANTHER" id="PTHR46246:SF1">
    <property type="entry name" value="GUANOSINE-3',5'-BIS(DIPHOSPHATE) 3'-PYROPHOSPHOHYDROLASE MESH1"/>
    <property type="match status" value="1"/>
</dbReference>
<dbReference type="SUPFAM" id="SSF109604">
    <property type="entry name" value="HD-domain/PDEase-like"/>
    <property type="match status" value="1"/>
</dbReference>
<dbReference type="Proteomes" id="UP000077255">
    <property type="component" value="Chromosome"/>
</dbReference>
<dbReference type="GO" id="GO:0008893">
    <property type="term" value="F:guanosine-3',5'-bis(diphosphate) 3'-diphosphatase activity"/>
    <property type="evidence" value="ECO:0007669"/>
    <property type="project" value="TreeGrafter"/>
</dbReference>
<accession>A0A160N4I2</accession>
<evidence type="ECO:0000313" key="2">
    <source>
        <dbReference type="EMBL" id="AND70634.1"/>
    </source>
</evidence>
<dbReference type="EMBL" id="CP014841">
    <property type="protein sequence ID" value="AND70634.1"/>
    <property type="molecule type" value="Genomic_DNA"/>
</dbReference>
<protein>
    <recommendedName>
        <fullName evidence="1">HD/PDEase domain-containing protein</fullName>
    </recommendedName>
</protein>
<evidence type="ECO:0000313" key="3">
    <source>
        <dbReference type="Proteomes" id="UP000077255"/>
    </source>
</evidence>
<dbReference type="KEGG" id="dtx:ATSB10_31800"/>
<dbReference type="Pfam" id="PF13328">
    <property type="entry name" value="HD_4"/>
    <property type="match status" value="1"/>
</dbReference>
<gene>
    <name evidence="2" type="ORF">ATSB10_31800</name>
</gene>